<protein>
    <submittedName>
        <fullName evidence="2">Uncharacterized protein</fullName>
    </submittedName>
</protein>
<comment type="caution">
    <text evidence="2">The sequence shown here is derived from an EMBL/GenBank/DDBJ whole genome shotgun (WGS) entry which is preliminary data.</text>
</comment>
<evidence type="ECO:0000313" key="2">
    <source>
        <dbReference type="EMBL" id="KPM39256.1"/>
    </source>
</evidence>
<dbReference type="AlphaFoldDB" id="A0A0P7AZY7"/>
<keyword evidence="1" id="KW-0812">Transmembrane</keyword>
<keyword evidence="3" id="KW-1185">Reference proteome</keyword>
<dbReference type="Proteomes" id="UP000050424">
    <property type="component" value="Unassembled WGS sequence"/>
</dbReference>
<organism evidence="2 3">
    <name type="scientific">Neonectria ditissima</name>
    <dbReference type="NCBI Taxonomy" id="78410"/>
    <lineage>
        <taxon>Eukaryota</taxon>
        <taxon>Fungi</taxon>
        <taxon>Dikarya</taxon>
        <taxon>Ascomycota</taxon>
        <taxon>Pezizomycotina</taxon>
        <taxon>Sordariomycetes</taxon>
        <taxon>Hypocreomycetidae</taxon>
        <taxon>Hypocreales</taxon>
        <taxon>Nectriaceae</taxon>
        <taxon>Neonectria</taxon>
    </lineage>
</organism>
<accession>A0A0P7AZY7</accession>
<dbReference type="EMBL" id="LKCW01000112">
    <property type="protein sequence ID" value="KPM39256.1"/>
    <property type="molecule type" value="Genomic_DNA"/>
</dbReference>
<keyword evidence="1" id="KW-0472">Membrane</keyword>
<reference evidence="2 3" key="1">
    <citation type="submission" date="2015-09" db="EMBL/GenBank/DDBJ databases">
        <title>Draft genome of a European isolate of the apple canker pathogen Neonectria ditissima.</title>
        <authorList>
            <person name="Gomez-Cortecero A."/>
            <person name="Harrison R.J."/>
            <person name="Armitage A.D."/>
        </authorList>
    </citation>
    <scope>NUCLEOTIDE SEQUENCE [LARGE SCALE GENOMIC DNA]</scope>
    <source>
        <strain evidence="2 3">R09/05</strain>
    </source>
</reference>
<feature type="transmembrane region" description="Helical" evidence="1">
    <location>
        <begin position="30"/>
        <end position="52"/>
    </location>
</feature>
<keyword evidence="1" id="KW-1133">Transmembrane helix</keyword>
<evidence type="ECO:0000313" key="3">
    <source>
        <dbReference type="Proteomes" id="UP000050424"/>
    </source>
</evidence>
<feature type="transmembrane region" description="Helical" evidence="1">
    <location>
        <begin position="64"/>
        <end position="86"/>
    </location>
</feature>
<name>A0A0P7AZY7_9HYPO</name>
<proteinExistence type="predicted"/>
<evidence type="ECO:0000256" key="1">
    <source>
        <dbReference type="SAM" id="Phobius"/>
    </source>
</evidence>
<sequence length="126" mass="14140">MRLLTLGVEASIFVVCIILAARWEKKVGVAVGGICVTIFLFVFDTFELVSLLDKTRKRRQAPRPLVGCLELVAVGASAIALVFFMLSDLNFEGYHRAPRQWEHLQNICVFLLSANMYVRLPDIEAV</sequence>
<gene>
    <name evidence="2" type="ORF">AK830_g7306</name>
</gene>